<protein>
    <submittedName>
        <fullName evidence="5">Acetyl esterase</fullName>
        <ecNumber evidence="5">3.1.1.-</ecNumber>
    </submittedName>
</protein>
<comment type="caution">
    <text evidence="5">The sequence shown here is derived from an EMBL/GenBank/DDBJ whole genome shotgun (WGS) entry which is preliminary data.</text>
</comment>
<dbReference type="RefSeq" id="WP_192776002.1">
    <property type="nucleotide sequence ID" value="NZ_BAAASY010000014.1"/>
</dbReference>
<sequence>MSDTRLLELRARTPQRPPGPELAQVLDLTSPSGLRLRRYRPVERPRPLMVYLHGGGWVIGGLDSHDTTCRRIARECDVEVLAVDYRLAPEHPCPAALDDAVEVLRWARPVAVAGDSSGGYLATMACLRLRDEGCAVPALQVLLCPNTDLTLSCASVTDKGSGSGLDAETLAWFVAQWVPEPAARAAASPLLSPNLYGLPTTLLVTAENDALRDEGDAYAARLAEAGVKVVHRQEPGLAHGFIQDASAEAAAAHERVFSDIRALIPR</sequence>
<proteinExistence type="inferred from homology"/>
<evidence type="ECO:0000256" key="2">
    <source>
        <dbReference type="ARBA" id="ARBA00022801"/>
    </source>
</evidence>
<keyword evidence="6" id="KW-1185">Reference proteome</keyword>
<feature type="active site" evidence="3">
    <location>
        <position position="116"/>
    </location>
</feature>
<dbReference type="InterPro" id="IPR029058">
    <property type="entry name" value="AB_hydrolase_fold"/>
</dbReference>
<feature type="domain" description="Alpha/beta hydrolase fold-3" evidence="4">
    <location>
        <begin position="49"/>
        <end position="242"/>
    </location>
</feature>
<dbReference type="PANTHER" id="PTHR48081:SF8">
    <property type="entry name" value="ALPHA_BETA HYDROLASE FOLD-3 DOMAIN-CONTAINING PROTEIN-RELATED"/>
    <property type="match status" value="1"/>
</dbReference>
<accession>A0ABR9KGU8</accession>
<evidence type="ECO:0000313" key="5">
    <source>
        <dbReference type="EMBL" id="MBE1561011.1"/>
    </source>
</evidence>
<dbReference type="PANTHER" id="PTHR48081">
    <property type="entry name" value="AB HYDROLASE SUPERFAMILY PROTEIN C4A8.06C"/>
    <property type="match status" value="1"/>
</dbReference>
<dbReference type="EC" id="3.1.1.-" evidence="5"/>
<evidence type="ECO:0000259" key="4">
    <source>
        <dbReference type="Pfam" id="PF07859"/>
    </source>
</evidence>
<dbReference type="SUPFAM" id="SSF53474">
    <property type="entry name" value="alpha/beta-Hydrolases"/>
    <property type="match status" value="1"/>
</dbReference>
<evidence type="ECO:0000256" key="1">
    <source>
        <dbReference type="ARBA" id="ARBA00010515"/>
    </source>
</evidence>
<reference evidence="5 6" key="1">
    <citation type="submission" date="2020-10" db="EMBL/GenBank/DDBJ databases">
        <title>Sequencing the genomes of 1000 actinobacteria strains.</title>
        <authorList>
            <person name="Klenk H.-P."/>
        </authorList>
    </citation>
    <scope>NUCLEOTIDE SEQUENCE [LARGE SCALE GENOMIC DNA]</scope>
    <source>
        <strain evidence="5 6">DSM 43748</strain>
    </source>
</reference>
<gene>
    <name evidence="5" type="ORF">H4W81_003790</name>
</gene>
<dbReference type="GO" id="GO:0016787">
    <property type="term" value="F:hydrolase activity"/>
    <property type="evidence" value="ECO:0007669"/>
    <property type="project" value="UniProtKB-KW"/>
</dbReference>
<dbReference type="Pfam" id="PF07859">
    <property type="entry name" value="Abhydrolase_3"/>
    <property type="match status" value="1"/>
</dbReference>
<dbReference type="InterPro" id="IPR050300">
    <property type="entry name" value="GDXG_lipolytic_enzyme"/>
</dbReference>
<dbReference type="Proteomes" id="UP000661607">
    <property type="component" value="Unassembled WGS sequence"/>
</dbReference>
<evidence type="ECO:0000313" key="6">
    <source>
        <dbReference type="Proteomes" id="UP000661607"/>
    </source>
</evidence>
<organism evidence="5 6">
    <name type="scientific">Nonomuraea africana</name>
    <dbReference type="NCBI Taxonomy" id="46171"/>
    <lineage>
        <taxon>Bacteria</taxon>
        <taxon>Bacillati</taxon>
        <taxon>Actinomycetota</taxon>
        <taxon>Actinomycetes</taxon>
        <taxon>Streptosporangiales</taxon>
        <taxon>Streptosporangiaceae</taxon>
        <taxon>Nonomuraea</taxon>
    </lineage>
</organism>
<comment type="similarity">
    <text evidence="1">Belongs to the 'GDXG' lipolytic enzyme family.</text>
</comment>
<dbReference type="Gene3D" id="3.40.50.1820">
    <property type="entry name" value="alpha/beta hydrolase"/>
    <property type="match status" value="1"/>
</dbReference>
<keyword evidence="2 5" id="KW-0378">Hydrolase</keyword>
<name>A0ABR9KGU8_9ACTN</name>
<dbReference type="InterPro" id="IPR013094">
    <property type="entry name" value="AB_hydrolase_3"/>
</dbReference>
<evidence type="ECO:0000256" key="3">
    <source>
        <dbReference type="PROSITE-ProRule" id="PRU10038"/>
    </source>
</evidence>
<dbReference type="InterPro" id="IPR033140">
    <property type="entry name" value="Lipase_GDXG_put_SER_AS"/>
</dbReference>
<dbReference type="PROSITE" id="PS01174">
    <property type="entry name" value="LIPASE_GDXG_SER"/>
    <property type="match status" value="1"/>
</dbReference>
<dbReference type="EMBL" id="JADBEF010000001">
    <property type="protein sequence ID" value="MBE1561011.1"/>
    <property type="molecule type" value="Genomic_DNA"/>
</dbReference>